<proteinExistence type="predicted"/>
<comment type="caution">
    <text evidence="2">The sequence shown here is derived from an EMBL/GenBank/DDBJ whole genome shotgun (WGS) entry which is preliminary data.</text>
</comment>
<organism evidence="2 3">
    <name type="scientific">Protaetiibacter mangrovi</name>
    <dbReference type="NCBI Taxonomy" id="2970926"/>
    <lineage>
        <taxon>Bacteria</taxon>
        <taxon>Bacillati</taxon>
        <taxon>Actinomycetota</taxon>
        <taxon>Actinomycetes</taxon>
        <taxon>Micrococcales</taxon>
        <taxon>Microbacteriaceae</taxon>
        <taxon>Protaetiibacter</taxon>
    </lineage>
</organism>
<accession>A0ABT1ZBM3</accession>
<evidence type="ECO:0000256" key="1">
    <source>
        <dbReference type="SAM" id="Phobius"/>
    </source>
</evidence>
<dbReference type="RefSeq" id="WP_258796973.1">
    <property type="nucleotide sequence ID" value="NZ_JANTHX010000003.1"/>
</dbReference>
<protein>
    <submittedName>
        <fullName evidence="2">DUF1345 domain-containing protein</fullName>
    </submittedName>
</protein>
<keyword evidence="1" id="KW-0472">Membrane</keyword>
<keyword evidence="1" id="KW-1133">Transmembrane helix</keyword>
<dbReference type="Proteomes" id="UP001205337">
    <property type="component" value="Unassembled WGS sequence"/>
</dbReference>
<keyword evidence="3" id="KW-1185">Reference proteome</keyword>
<name>A0ABT1ZBM3_9MICO</name>
<feature type="transmembrane region" description="Helical" evidence="1">
    <location>
        <begin position="39"/>
        <end position="60"/>
    </location>
</feature>
<feature type="transmembrane region" description="Helical" evidence="1">
    <location>
        <begin position="72"/>
        <end position="94"/>
    </location>
</feature>
<dbReference type="EMBL" id="JANTHX010000003">
    <property type="protein sequence ID" value="MCS0498096.1"/>
    <property type="molecule type" value="Genomic_DNA"/>
</dbReference>
<feature type="transmembrane region" description="Helical" evidence="1">
    <location>
        <begin position="106"/>
        <end position="129"/>
    </location>
</feature>
<reference evidence="2 3" key="1">
    <citation type="submission" date="2022-08" db="EMBL/GenBank/DDBJ databases">
        <authorList>
            <person name="Li F."/>
        </authorList>
    </citation>
    <scope>NUCLEOTIDE SEQUENCE [LARGE SCALE GENOMIC DNA]</scope>
    <source>
        <strain evidence="2 3">10F1B-8-1</strain>
    </source>
</reference>
<evidence type="ECO:0000313" key="2">
    <source>
        <dbReference type="EMBL" id="MCS0498096.1"/>
    </source>
</evidence>
<evidence type="ECO:0000313" key="3">
    <source>
        <dbReference type="Proteomes" id="UP001205337"/>
    </source>
</evidence>
<sequence length="231" mass="25534">MTRKPHDFRTTPEHRWPVATAVLGALALYLLQPSMFVPWLRWVVVVACLAVLTTLVFLNPHRLSKESRWSRVASIVLAVLLLVANQFALVALIIDLLSSGDSDAGGILLMALQVWVTNVIAYAVMFWEIDRGGPVVRRRDAREKLPHASFRFPQDEDHDTVAEVAAGSSKTADWTPEFFDYLYFSASNSMAFSATDAMPLTRTAKALMLLESFSAFVILALVIARAVSAIG</sequence>
<keyword evidence="1" id="KW-0812">Transmembrane</keyword>
<feature type="transmembrane region" description="Helical" evidence="1">
    <location>
        <begin position="16"/>
        <end position="33"/>
    </location>
</feature>
<gene>
    <name evidence="2" type="ORF">NUH29_00840</name>
</gene>
<feature type="transmembrane region" description="Helical" evidence="1">
    <location>
        <begin position="206"/>
        <end position="227"/>
    </location>
</feature>